<dbReference type="PANTHER" id="PTHR43157">
    <property type="entry name" value="PHOSPHATIDYLINOSITOL-GLYCAN BIOSYNTHESIS CLASS F PROTEIN-RELATED"/>
    <property type="match status" value="1"/>
</dbReference>
<keyword evidence="4" id="KW-1185">Reference proteome</keyword>
<dbReference type="EMBL" id="KQ964558">
    <property type="protein sequence ID" value="KXN68853.1"/>
    <property type="molecule type" value="Genomic_DNA"/>
</dbReference>
<gene>
    <name evidence="3" type="ORF">CONCODRAFT_41375</name>
</gene>
<comment type="similarity">
    <text evidence="2">Belongs to the short-chain dehydrogenases/reductases (SDR) family.</text>
</comment>
<evidence type="ECO:0000313" key="3">
    <source>
        <dbReference type="EMBL" id="KXN68853.1"/>
    </source>
</evidence>
<dbReference type="OrthoDB" id="191139at2759"/>
<dbReference type="GO" id="GO:0016491">
    <property type="term" value="F:oxidoreductase activity"/>
    <property type="evidence" value="ECO:0007669"/>
    <property type="project" value="UniProtKB-KW"/>
</dbReference>
<dbReference type="Proteomes" id="UP000070444">
    <property type="component" value="Unassembled WGS sequence"/>
</dbReference>
<evidence type="ECO:0000256" key="2">
    <source>
        <dbReference type="RuleBase" id="RU000363"/>
    </source>
</evidence>
<dbReference type="PANTHER" id="PTHR43157:SF31">
    <property type="entry name" value="PHOSPHATIDYLINOSITOL-GLYCAN BIOSYNTHESIS CLASS F PROTEIN"/>
    <property type="match status" value="1"/>
</dbReference>
<organism evidence="3 4">
    <name type="scientific">Conidiobolus coronatus (strain ATCC 28846 / CBS 209.66 / NRRL 28638)</name>
    <name type="common">Delacroixia coronata</name>
    <dbReference type="NCBI Taxonomy" id="796925"/>
    <lineage>
        <taxon>Eukaryota</taxon>
        <taxon>Fungi</taxon>
        <taxon>Fungi incertae sedis</taxon>
        <taxon>Zoopagomycota</taxon>
        <taxon>Entomophthoromycotina</taxon>
        <taxon>Entomophthoromycetes</taxon>
        <taxon>Entomophthorales</taxon>
        <taxon>Ancylistaceae</taxon>
        <taxon>Conidiobolus</taxon>
    </lineage>
</organism>
<reference evidence="3 4" key="1">
    <citation type="journal article" date="2015" name="Genome Biol. Evol.">
        <title>Phylogenomic analyses indicate that early fungi evolved digesting cell walls of algal ancestors of land plants.</title>
        <authorList>
            <person name="Chang Y."/>
            <person name="Wang S."/>
            <person name="Sekimoto S."/>
            <person name="Aerts A.L."/>
            <person name="Choi C."/>
            <person name="Clum A."/>
            <person name="LaButti K.M."/>
            <person name="Lindquist E.A."/>
            <person name="Yee Ngan C."/>
            <person name="Ohm R.A."/>
            <person name="Salamov A.A."/>
            <person name="Grigoriev I.V."/>
            <person name="Spatafora J.W."/>
            <person name="Berbee M.L."/>
        </authorList>
    </citation>
    <scope>NUCLEOTIDE SEQUENCE [LARGE SCALE GENOMIC DNA]</scope>
    <source>
        <strain evidence="3 4">NRRL 28638</strain>
    </source>
</reference>
<dbReference type="CDD" id="cd05327">
    <property type="entry name" value="retinol-DH_like_SDR_c_like"/>
    <property type="match status" value="1"/>
</dbReference>
<dbReference type="STRING" id="796925.A0A137P1D3"/>
<protein>
    <submittedName>
        <fullName evidence="3">NAD(P)-binding protein</fullName>
    </submittedName>
</protein>
<dbReference type="InterPro" id="IPR036291">
    <property type="entry name" value="NAD(P)-bd_dom_sf"/>
</dbReference>
<dbReference type="Pfam" id="PF00106">
    <property type="entry name" value="adh_short"/>
    <property type="match status" value="1"/>
</dbReference>
<dbReference type="OMA" id="PPAWEQH"/>
<dbReference type="PRINTS" id="PR00081">
    <property type="entry name" value="GDHRDH"/>
</dbReference>
<sequence>MDVNIPFTLFKDFINHLQSLSIQYFDLTGKTCIVTGGNSGIGFYTALLMAKMNAKVIIASSNLEKSELACEQLKLMSGNNEIEAKHLNLASFNSVDTFIQEFKSQYDKLDILINNAGMAPSSFELTEDEYEKCLQVNYLSPFKLTLGLLPLIENTKDGRIVNVSSVMHKLYNFETQFNFHASNAQNFNLFKEYARTKFYQVLFTRAMSKKLREKKITVVSIHPGWVRTNLGENMKQASGFLKYSAHALDLISETIGRQGEQCGMTSVFAATSDRVVSGGYYDSCVLDFPSKMGKDVDLANQLFDYTLEELKLSDI</sequence>
<keyword evidence="1" id="KW-0560">Oxidoreductase</keyword>
<accession>A0A137P1D3</accession>
<dbReference type="PRINTS" id="PR00080">
    <property type="entry name" value="SDRFAMILY"/>
</dbReference>
<evidence type="ECO:0000256" key="1">
    <source>
        <dbReference type="ARBA" id="ARBA00023002"/>
    </source>
</evidence>
<dbReference type="SUPFAM" id="SSF51735">
    <property type="entry name" value="NAD(P)-binding Rossmann-fold domains"/>
    <property type="match status" value="1"/>
</dbReference>
<evidence type="ECO:0000313" key="4">
    <source>
        <dbReference type="Proteomes" id="UP000070444"/>
    </source>
</evidence>
<dbReference type="AlphaFoldDB" id="A0A137P1D3"/>
<name>A0A137P1D3_CONC2</name>
<dbReference type="InterPro" id="IPR002347">
    <property type="entry name" value="SDR_fam"/>
</dbReference>
<dbReference type="Gene3D" id="3.40.50.720">
    <property type="entry name" value="NAD(P)-binding Rossmann-like Domain"/>
    <property type="match status" value="1"/>
</dbReference>
<proteinExistence type="inferred from homology"/>